<feature type="domain" description="ShKT" evidence="3">
    <location>
        <begin position="33"/>
        <end position="75"/>
    </location>
</feature>
<organism evidence="4 5">
    <name type="scientific">Chlorella ohadii</name>
    <dbReference type="NCBI Taxonomy" id="2649997"/>
    <lineage>
        <taxon>Eukaryota</taxon>
        <taxon>Viridiplantae</taxon>
        <taxon>Chlorophyta</taxon>
        <taxon>core chlorophytes</taxon>
        <taxon>Trebouxiophyceae</taxon>
        <taxon>Chlorellales</taxon>
        <taxon>Chlorellaceae</taxon>
        <taxon>Chlorella clade</taxon>
        <taxon>Chlorella</taxon>
    </lineage>
</organism>
<keyword evidence="2" id="KW-0472">Membrane</keyword>
<dbReference type="SMART" id="SM00254">
    <property type="entry name" value="ShKT"/>
    <property type="match status" value="2"/>
</dbReference>
<accession>A0AAD5H2Z8</accession>
<keyword evidence="5" id="KW-1185">Reference proteome</keyword>
<feature type="compositionally biased region" description="Pro residues" evidence="1">
    <location>
        <begin position="156"/>
        <end position="173"/>
    </location>
</feature>
<evidence type="ECO:0000256" key="2">
    <source>
        <dbReference type="SAM" id="Phobius"/>
    </source>
</evidence>
<dbReference type="PROSITE" id="PS51670">
    <property type="entry name" value="SHKT"/>
    <property type="match status" value="1"/>
</dbReference>
<dbReference type="EMBL" id="JADXDR010000129">
    <property type="protein sequence ID" value="KAI7838325.1"/>
    <property type="molecule type" value="Genomic_DNA"/>
</dbReference>
<protein>
    <recommendedName>
        <fullName evidence="3">ShKT domain-containing protein</fullName>
    </recommendedName>
</protein>
<evidence type="ECO:0000256" key="1">
    <source>
        <dbReference type="SAM" id="MobiDB-lite"/>
    </source>
</evidence>
<dbReference type="AlphaFoldDB" id="A0AAD5H2Z8"/>
<keyword evidence="2" id="KW-1133">Transmembrane helix</keyword>
<gene>
    <name evidence="4" type="ORF">COHA_007894</name>
</gene>
<evidence type="ECO:0000313" key="5">
    <source>
        <dbReference type="Proteomes" id="UP001205105"/>
    </source>
</evidence>
<keyword evidence="2" id="KW-0812">Transmembrane</keyword>
<comment type="caution">
    <text evidence="4">The sequence shown here is derived from an EMBL/GenBank/DDBJ whole genome shotgun (WGS) entry which is preliminary data.</text>
</comment>
<feature type="region of interest" description="Disordered" evidence="1">
    <location>
        <begin position="151"/>
        <end position="180"/>
    </location>
</feature>
<dbReference type="Proteomes" id="UP001205105">
    <property type="component" value="Unassembled WGS sequence"/>
</dbReference>
<sequence>MRSLCPSQCAPTALAAATRTLLAANTTAELKPCSQTADTSDLCSFFIAQAEGACTTAGFLSVFMRAECRKSCQFCSPDAPADTPAAPTVERPPEPTCDKAPDAGSACPFFFTNLVNPCSVATAGDAWIANYTRTQCQTSCGICLSAQQPAEASPASPSPHPSPSPEPAAPSPSPASGGSSDCTDLSTASFSCADVVGYEGADCASCAAGYERTTSGTCVKTEAAQAPAPIRPLFGGVESAVGRHLMAASDDITAAEGQILGSTGTEKLALVLPSGWIAGIVVACAVGMLAITALLALRSRTSGGPLPL</sequence>
<dbReference type="InterPro" id="IPR003582">
    <property type="entry name" value="ShKT_dom"/>
</dbReference>
<proteinExistence type="predicted"/>
<evidence type="ECO:0000313" key="4">
    <source>
        <dbReference type="EMBL" id="KAI7838325.1"/>
    </source>
</evidence>
<evidence type="ECO:0000259" key="3">
    <source>
        <dbReference type="PROSITE" id="PS51670"/>
    </source>
</evidence>
<name>A0AAD5H2Z8_9CHLO</name>
<feature type="transmembrane region" description="Helical" evidence="2">
    <location>
        <begin position="276"/>
        <end position="297"/>
    </location>
</feature>
<reference evidence="4" key="1">
    <citation type="submission" date="2020-11" db="EMBL/GenBank/DDBJ databases">
        <title>Chlorella ohadii genome sequencing and assembly.</title>
        <authorList>
            <person name="Murik O."/>
            <person name="Treves H."/>
            <person name="Kedem I."/>
            <person name="Shotland Y."/>
            <person name="Kaplan A."/>
        </authorList>
    </citation>
    <scope>NUCLEOTIDE SEQUENCE</scope>
    <source>
        <strain evidence="4">1</strain>
    </source>
</reference>